<dbReference type="AlphaFoldDB" id="A0A1W0E2L9"/>
<sequence>MTDDNKFCLNNSKDLSDIQKKALKYYEKTKDMSLLHFFFEPFEKRNYYGDDILQPHCNSLFISRVKTNKGIFLHKSENYIQQRENAMIFLNEKISDEEIN</sequence>
<keyword evidence="2" id="KW-1185">Reference proteome</keyword>
<reference evidence="1 2" key="1">
    <citation type="journal article" date="2017" name="Environ. Microbiol.">
        <title>Decay of the glycolytic pathway and adaptation to intranuclear parasitism within Enterocytozoonidae microsporidia.</title>
        <authorList>
            <person name="Wiredu Boakye D."/>
            <person name="Jaroenlak P."/>
            <person name="Prachumwat A."/>
            <person name="Williams T.A."/>
            <person name="Bateman K.S."/>
            <person name="Itsathitphaisarn O."/>
            <person name="Sritunyalucksana K."/>
            <person name="Paszkiewicz K.H."/>
            <person name="Moore K.A."/>
            <person name="Stentiford G.D."/>
            <person name="Williams B.A."/>
        </authorList>
    </citation>
    <scope>NUCLEOTIDE SEQUENCE [LARGE SCALE GENOMIC DNA]</scope>
    <source>
        <strain evidence="1 2">TH1</strain>
    </source>
</reference>
<dbReference type="EMBL" id="MNPJ01000032">
    <property type="protein sequence ID" value="OQS53469.1"/>
    <property type="molecule type" value="Genomic_DNA"/>
</dbReference>
<proteinExistence type="predicted"/>
<comment type="caution">
    <text evidence="1">The sequence shown here is derived from an EMBL/GenBank/DDBJ whole genome shotgun (WGS) entry which is preliminary data.</text>
</comment>
<name>A0A1W0E2L9_9MICR</name>
<protein>
    <submittedName>
        <fullName evidence="1">Uncharacterized protein</fullName>
    </submittedName>
</protein>
<accession>A0A1W0E2L9</accession>
<gene>
    <name evidence="1" type="ORF">EHP00_631</name>
</gene>
<dbReference type="Proteomes" id="UP000192758">
    <property type="component" value="Unassembled WGS sequence"/>
</dbReference>
<dbReference type="VEuPathDB" id="MicrosporidiaDB:EHP00_631"/>
<evidence type="ECO:0000313" key="2">
    <source>
        <dbReference type="Proteomes" id="UP000192758"/>
    </source>
</evidence>
<evidence type="ECO:0000313" key="1">
    <source>
        <dbReference type="EMBL" id="OQS53469.1"/>
    </source>
</evidence>
<organism evidence="1 2">
    <name type="scientific">Ecytonucleospora hepatopenaei</name>
    <dbReference type="NCBI Taxonomy" id="646526"/>
    <lineage>
        <taxon>Eukaryota</taxon>
        <taxon>Fungi</taxon>
        <taxon>Fungi incertae sedis</taxon>
        <taxon>Microsporidia</taxon>
        <taxon>Enterocytozoonidae</taxon>
        <taxon>Ecytonucleospora</taxon>
    </lineage>
</organism>